<dbReference type="PROSITE" id="PS51005">
    <property type="entry name" value="NAC"/>
    <property type="match status" value="1"/>
</dbReference>
<evidence type="ECO:0000256" key="2">
    <source>
        <dbReference type="ARBA" id="ARBA00023015"/>
    </source>
</evidence>
<dbReference type="SUPFAM" id="SSF101941">
    <property type="entry name" value="NAC domain"/>
    <property type="match status" value="1"/>
</dbReference>
<comment type="caution">
    <text evidence="8">The sequence shown here is derived from an EMBL/GenBank/DDBJ whole genome shotgun (WGS) entry which is preliminary data.</text>
</comment>
<dbReference type="GO" id="GO:0003677">
    <property type="term" value="F:DNA binding"/>
    <property type="evidence" value="ECO:0007669"/>
    <property type="project" value="UniProtKB-KW"/>
</dbReference>
<dbReference type="AlphaFoldDB" id="A0A7J7C5Q8"/>
<dbReference type="PANTHER" id="PTHR31744:SF210">
    <property type="entry name" value="NAC DOMAIN-CONTAINING PROTEIN 86-LIKE"/>
    <property type="match status" value="1"/>
</dbReference>
<dbReference type="FunFam" id="2.170.150.80:FF:000002">
    <property type="entry name" value="Nac domain-containing protein 86"/>
    <property type="match status" value="1"/>
</dbReference>
<dbReference type="InterPro" id="IPR003441">
    <property type="entry name" value="NAC-dom"/>
</dbReference>
<dbReference type="Proteomes" id="UP000593562">
    <property type="component" value="Unassembled WGS sequence"/>
</dbReference>
<name>A0A7J7C5Q8_TRIWF</name>
<sequence>MTFFVPIDGVLSILRDCHLLKRLFETLIQEFDSATSLAPGFRFHPTDEELVRYYLKRKVCNKPFRFDPISVVDIYRSEPWDLPSRSKLKSRDLEWYFFSALDKKYGNGSRTNRATEKGYWKTTGKDRPVRWNTKTVGMKKTLVYHLGRAPRGERSNWIMHEYRLTDEDLEKAGITQDAYVLCRIFQKSGSGPKNGEQYGAPFVEEEWEEDEEVTLLAEKAVAAADEVGFGYGSPVDADNLEQNENGVFFEEPACPPDFYYEDTSNNIDNLGGFIENDQNPMIGNGGLQYRQVSGNDNNFPPEQFEIDTKPVKDEYFAAETSNNGNPNDFNYLVSGPYIDATSRHPSLGDGFYLDANDLSNSVEADAGGFEMVDEYLNYFDAENENLLFDPSEFLESESIPYDQVHQSVKDICKASEDTLKQSQDQLETLGNADASSSKQKHEDTKQFEPEVDYPFIQKASHLLGGISALPAFASELSLKDAALRLNSASSSSSSVRVTAGIIRIEDMTWSSGKNGNLSIILSIGISQGNISPDSLVPMGNLVSGKTGSATSWSWFFLMLFWILLLGVSFKVGTHICAN</sequence>
<protein>
    <submittedName>
        <fullName evidence="8">NAC domain-containing protein 78</fullName>
    </submittedName>
</protein>
<keyword evidence="2" id="KW-0805">Transcription regulation</keyword>
<evidence type="ECO:0000256" key="5">
    <source>
        <dbReference type="ARBA" id="ARBA00023242"/>
    </source>
</evidence>
<evidence type="ECO:0000256" key="3">
    <source>
        <dbReference type="ARBA" id="ARBA00023125"/>
    </source>
</evidence>
<keyword evidence="9" id="KW-1185">Reference proteome</keyword>
<dbReference type="GO" id="GO:0006355">
    <property type="term" value="P:regulation of DNA-templated transcription"/>
    <property type="evidence" value="ECO:0007669"/>
    <property type="project" value="InterPro"/>
</dbReference>
<gene>
    <name evidence="8" type="ORF">HS088_TW21G01627</name>
</gene>
<dbReference type="Pfam" id="PF02365">
    <property type="entry name" value="NAM"/>
    <property type="match status" value="1"/>
</dbReference>
<proteinExistence type="predicted"/>
<dbReference type="EMBL" id="JAAARO010000021">
    <property type="protein sequence ID" value="KAF5729461.1"/>
    <property type="molecule type" value="Genomic_DNA"/>
</dbReference>
<feature type="domain" description="NAC" evidence="7">
    <location>
        <begin position="37"/>
        <end position="187"/>
    </location>
</feature>
<feature type="transmembrane region" description="Helical" evidence="6">
    <location>
        <begin position="552"/>
        <end position="572"/>
    </location>
</feature>
<dbReference type="FunCoup" id="A0A7J7C5Q8">
    <property type="interactions" value="4466"/>
</dbReference>
<organism evidence="8 9">
    <name type="scientific">Tripterygium wilfordii</name>
    <name type="common">Thunder God vine</name>
    <dbReference type="NCBI Taxonomy" id="458696"/>
    <lineage>
        <taxon>Eukaryota</taxon>
        <taxon>Viridiplantae</taxon>
        <taxon>Streptophyta</taxon>
        <taxon>Embryophyta</taxon>
        <taxon>Tracheophyta</taxon>
        <taxon>Spermatophyta</taxon>
        <taxon>Magnoliopsida</taxon>
        <taxon>eudicotyledons</taxon>
        <taxon>Gunneridae</taxon>
        <taxon>Pentapetalae</taxon>
        <taxon>rosids</taxon>
        <taxon>fabids</taxon>
        <taxon>Celastrales</taxon>
        <taxon>Celastraceae</taxon>
        <taxon>Tripterygium</taxon>
    </lineage>
</organism>
<keyword evidence="3" id="KW-0238">DNA-binding</keyword>
<reference evidence="8 9" key="1">
    <citation type="journal article" date="2020" name="Nat. Commun.">
        <title>Genome of Tripterygium wilfordii and identification of cytochrome P450 involved in triptolide biosynthesis.</title>
        <authorList>
            <person name="Tu L."/>
            <person name="Su P."/>
            <person name="Zhang Z."/>
            <person name="Gao L."/>
            <person name="Wang J."/>
            <person name="Hu T."/>
            <person name="Zhou J."/>
            <person name="Zhang Y."/>
            <person name="Zhao Y."/>
            <person name="Liu Y."/>
            <person name="Song Y."/>
            <person name="Tong Y."/>
            <person name="Lu Y."/>
            <person name="Yang J."/>
            <person name="Xu C."/>
            <person name="Jia M."/>
            <person name="Peters R.J."/>
            <person name="Huang L."/>
            <person name="Gao W."/>
        </authorList>
    </citation>
    <scope>NUCLEOTIDE SEQUENCE [LARGE SCALE GENOMIC DNA]</scope>
    <source>
        <strain evidence="9">cv. XIE 37</strain>
        <tissue evidence="8">Leaf</tissue>
    </source>
</reference>
<keyword evidence="6" id="KW-1133">Transmembrane helix</keyword>
<dbReference type="GO" id="GO:0005634">
    <property type="term" value="C:nucleus"/>
    <property type="evidence" value="ECO:0007669"/>
    <property type="project" value="UniProtKB-SubCell"/>
</dbReference>
<accession>A0A7J7C5Q8</accession>
<evidence type="ECO:0000313" key="9">
    <source>
        <dbReference type="Proteomes" id="UP000593562"/>
    </source>
</evidence>
<evidence type="ECO:0000313" key="8">
    <source>
        <dbReference type="EMBL" id="KAF5729461.1"/>
    </source>
</evidence>
<keyword evidence="6" id="KW-0472">Membrane</keyword>
<comment type="subcellular location">
    <subcellularLocation>
        <location evidence="1">Nucleus</location>
    </subcellularLocation>
</comment>
<keyword evidence="6" id="KW-0812">Transmembrane</keyword>
<evidence type="ECO:0000256" key="6">
    <source>
        <dbReference type="SAM" id="Phobius"/>
    </source>
</evidence>
<evidence type="ECO:0000256" key="1">
    <source>
        <dbReference type="ARBA" id="ARBA00004123"/>
    </source>
</evidence>
<dbReference type="InterPro" id="IPR036093">
    <property type="entry name" value="NAC_dom_sf"/>
</dbReference>
<dbReference type="Gene3D" id="2.170.150.80">
    <property type="entry name" value="NAC domain"/>
    <property type="match status" value="1"/>
</dbReference>
<evidence type="ECO:0000259" key="7">
    <source>
        <dbReference type="PROSITE" id="PS51005"/>
    </source>
</evidence>
<dbReference type="InParanoid" id="A0A7J7C5Q8"/>
<keyword evidence="4" id="KW-0804">Transcription</keyword>
<dbReference type="PANTHER" id="PTHR31744">
    <property type="entry name" value="PROTEIN CUP-SHAPED COTYLEDON 2-RELATED"/>
    <property type="match status" value="1"/>
</dbReference>
<evidence type="ECO:0000256" key="4">
    <source>
        <dbReference type="ARBA" id="ARBA00023163"/>
    </source>
</evidence>
<keyword evidence="5" id="KW-0539">Nucleus</keyword>